<keyword evidence="5 12" id="KW-0479">Metal-binding</keyword>
<dbReference type="NCBIfam" id="TIGR01354">
    <property type="entry name" value="cyt_deam_tetra"/>
    <property type="match status" value="1"/>
</dbReference>
<evidence type="ECO:0000259" key="14">
    <source>
        <dbReference type="PROSITE" id="PS51747"/>
    </source>
</evidence>
<comment type="similarity">
    <text evidence="3 13">Belongs to the cytidine and deoxycytidylate deaminase family.</text>
</comment>
<name>A0A922IEH4_DERFA</name>
<feature type="binding site" evidence="12">
    <location>
        <position position="59"/>
    </location>
    <ligand>
        <name>Zn(2+)</name>
        <dbReference type="ChEBI" id="CHEBI:29105"/>
        <note>catalytic</note>
    </ligand>
</feature>
<dbReference type="PANTHER" id="PTHR11644">
    <property type="entry name" value="CYTIDINE DEAMINASE"/>
    <property type="match status" value="1"/>
</dbReference>
<evidence type="ECO:0000256" key="2">
    <source>
        <dbReference type="ARBA" id="ARBA00003949"/>
    </source>
</evidence>
<accession>A0A922IEH4</accession>
<dbReference type="Proteomes" id="UP000790347">
    <property type="component" value="Unassembled WGS sequence"/>
</dbReference>
<dbReference type="CDD" id="cd01283">
    <property type="entry name" value="cytidine_deaminase"/>
    <property type="match status" value="1"/>
</dbReference>
<evidence type="ECO:0000256" key="10">
    <source>
        <dbReference type="PIRSR" id="PIRSR606262-1"/>
    </source>
</evidence>
<feature type="domain" description="CMP/dCMP-type deaminase" evidence="14">
    <location>
        <begin position="7"/>
        <end position="115"/>
    </location>
</feature>
<reference evidence="15" key="1">
    <citation type="submission" date="2013-05" db="EMBL/GenBank/DDBJ databases">
        <authorList>
            <person name="Yim A.K.Y."/>
            <person name="Chan T.F."/>
            <person name="Ji K.M."/>
            <person name="Liu X.Y."/>
            <person name="Zhou J.W."/>
            <person name="Li R.Q."/>
            <person name="Yang K.Y."/>
            <person name="Li J."/>
            <person name="Li M."/>
            <person name="Law P.T.W."/>
            <person name="Wu Y.L."/>
            <person name="Cai Z.L."/>
            <person name="Qin H."/>
            <person name="Bao Y."/>
            <person name="Leung R.K.K."/>
            <person name="Ng P.K.S."/>
            <person name="Zou J."/>
            <person name="Zhong X.J."/>
            <person name="Ran P.X."/>
            <person name="Zhong N.S."/>
            <person name="Liu Z.G."/>
            <person name="Tsui S.K.W."/>
        </authorList>
    </citation>
    <scope>NUCLEOTIDE SEQUENCE</scope>
    <source>
        <strain evidence="15">Derf</strain>
        <tissue evidence="15">Whole organism</tissue>
    </source>
</reference>
<evidence type="ECO:0000313" key="16">
    <source>
        <dbReference type="Proteomes" id="UP000790347"/>
    </source>
</evidence>
<dbReference type="EC" id="3.5.4.5" evidence="4 13"/>
<proteinExistence type="inferred from homology"/>
<feature type="binding site" evidence="12">
    <location>
        <position position="96"/>
    </location>
    <ligand>
        <name>Zn(2+)</name>
        <dbReference type="ChEBI" id="CHEBI:29105"/>
        <note>catalytic</note>
    </ligand>
</feature>
<dbReference type="GO" id="GO:0055086">
    <property type="term" value="P:nucleobase-containing small molecule metabolic process"/>
    <property type="evidence" value="ECO:0007669"/>
    <property type="project" value="UniProtKB-ARBA"/>
</dbReference>
<reference evidence="15" key="2">
    <citation type="journal article" date="2022" name="Res Sq">
        <title>Comparative Genomics Reveals Insights into the Divergent Evolution of Astigmatic Mites and Household Pest Adaptations.</title>
        <authorList>
            <person name="Xiong Q."/>
            <person name="Wan A.T.-Y."/>
            <person name="Liu X.-Y."/>
            <person name="Fung C.S.-H."/>
            <person name="Xiao X."/>
            <person name="Malainual N."/>
            <person name="Hou J."/>
            <person name="Wang L."/>
            <person name="Wang M."/>
            <person name="Yang K."/>
            <person name="Cui Y."/>
            <person name="Leung E."/>
            <person name="Nong W."/>
            <person name="Shin S.-K."/>
            <person name="Au S."/>
            <person name="Jeong K.Y."/>
            <person name="Chew F.T."/>
            <person name="Hui J."/>
            <person name="Leung T.F."/>
            <person name="Tungtrongchitr A."/>
            <person name="Zhong N."/>
            <person name="Liu Z."/>
            <person name="Tsui S."/>
        </authorList>
    </citation>
    <scope>NUCLEOTIDE SEQUENCE</scope>
    <source>
        <strain evidence="15">Derf</strain>
        <tissue evidence="15">Whole organism</tissue>
    </source>
</reference>
<dbReference type="Gene3D" id="3.40.140.10">
    <property type="entry name" value="Cytidine Deaminase, domain 2"/>
    <property type="match status" value="1"/>
</dbReference>
<protein>
    <recommendedName>
        <fullName evidence="4 13">Cytidine deaminase</fullName>
        <ecNumber evidence="4 13">3.5.4.5</ecNumber>
    </recommendedName>
    <alternativeName>
        <fullName evidence="8 13">Cytidine aminohydrolase</fullName>
    </alternativeName>
</protein>
<dbReference type="GO" id="GO:0008270">
    <property type="term" value="F:zinc ion binding"/>
    <property type="evidence" value="ECO:0007669"/>
    <property type="project" value="UniProtKB-UniRule"/>
</dbReference>
<dbReference type="PANTHER" id="PTHR11644:SF2">
    <property type="entry name" value="CYTIDINE DEAMINASE"/>
    <property type="match status" value="1"/>
</dbReference>
<dbReference type="PROSITE" id="PS00903">
    <property type="entry name" value="CYT_DCMP_DEAMINASES_1"/>
    <property type="match status" value="1"/>
</dbReference>
<dbReference type="SUPFAM" id="SSF53927">
    <property type="entry name" value="Cytidine deaminase-like"/>
    <property type="match status" value="1"/>
</dbReference>
<evidence type="ECO:0000313" key="15">
    <source>
        <dbReference type="EMBL" id="KAH9529423.1"/>
    </source>
</evidence>
<dbReference type="EMBL" id="ASGP02000001">
    <property type="protein sequence ID" value="KAH9529423.1"/>
    <property type="molecule type" value="Genomic_DNA"/>
</dbReference>
<comment type="catalytic activity">
    <reaction evidence="9 13">
        <text>cytidine + H2O + H(+) = uridine + NH4(+)</text>
        <dbReference type="Rhea" id="RHEA:16069"/>
        <dbReference type="ChEBI" id="CHEBI:15377"/>
        <dbReference type="ChEBI" id="CHEBI:15378"/>
        <dbReference type="ChEBI" id="CHEBI:16704"/>
        <dbReference type="ChEBI" id="CHEBI:17562"/>
        <dbReference type="ChEBI" id="CHEBI:28938"/>
        <dbReference type="EC" id="3.5.4.5"/>
    </reaction>
</comment>
<evidence type="ECO:0000256" key="13">
    <source>
        <dbReference type="RuleBase" id="RU364006"/>
    </source>
</evidence>
<keyword evidence="16" id="KW-1185">Reference proteome</keyword>
<feature type="binding site" evidence="11">
    <location>
        <begin position="48"/>
        <end position="54"/>
    </location>
    <ligand>
        <name>substrate</name>
    </ligand>
</feature>
<evidence type="ECO:0000256" key="11">
    <source>
        <dbReference type="PIRSR" id="PIRSR606262-2"/>
    </source>
</evidence>
<gene>
    <name evidence="15" type="ORF">DERF_003308</name>
</gene>
<keyword evidence="6 13" id="KW-0378">Hydrolase</keyword>
<feature type="binding site" evidence="12">
    <location>
        <position position="93"/>
    </location>
    <ligand>
        <name>Zn(2+)</name>
        <dbReference type="ChEBI" id="CHEBI:29105"/>
        <note>catalytic</note>
    </ligand>
</feature>
<keyword evidence="7 12" id="KW-0862">Zinc</keyword>
<dbReference type="GO" id="GO:0042802">
    <property type="term" value="F:identical protein binding"/>
    <property type="evidence" value="ECO:0007669"/>
    <property type="project" value="UniProtKB-ARBA"/>
</dbReference>
<evidence type="ECO:0000256" key="9">
    <source>
        <dbReference type="ARBA" id="ARBA00049558"/>
    </source>
</evidence>
<comment type="function">
    <text evidence="2 13">This enzyme scavenges exogenous and endogenous cytidine and 2'-deoxycytidine for UMP synthesis.</text>
</comment>
<dbReference type="NCBIfam" id="NF004064">
    <property type="entry name" value="PRK05578.1"/>
    <property type="match status" value="1"/>
</dbReference>
<organism evidence="15 16">
    <name type="scientific">Dermatophagoides farinae</name>
    <name type="common">American house dust mite</name>
    <dbReference type="NCBI Taxonomy" id="6954"/>
    <lineage>
        <taxon>Eukaryota</taxon>
        <taxon>Metazoa</taxon>
        <taxon>Ecdysozoa</taxon>
        <taxon>Arthropoda</taxon>
        <taxon>Chelicerata</taxon>
        <taxon>Arachnida</taxon>
        <taxon>Acari</taxon>
        <taxon>Acariformes</taxon>
        <taxon>Sarcoptiformes</taxon>
        <taxon>Astigmata</taxon>
        <taxon>Psoroptidia</taxon>
        <taxon>Analgoidea</taxon>
        <taxon>Pyroglyphidae</taxon>
        <taxon>Dermatophagoidinae</taxon>
        <taxon>Dermatophagoides</taxon>
    </lineage>
</organism>
<dbReference type="GO" id="GO:0072527">
    <property type="term" value="P:pyrimidine-containing compound metabolic process"/>
    <property type="evidence" value="ECO:0007669"/>
    <property type="project" value="UniProtKB-ARBA"/>
</dbReference>
<evidence type="ECO:0000256" key="6">
    <source>
        <dbReference type="ARBA" id="ARBA00022801"/>
    </source>
</evidence>
<evidence type="ECO:0000256" key="4">
    <source>
        <dbReference type="ARBA" id="ARBA00012783"/>
    </source>
</evidence>
<dbReference type="InterPro" id="IPR002125">
    <property type="entry name" value="CMP_dCMP_dom"/>
</dbReference>
<dbReference type="InterPro" id="IPR016193">
    <property type="entry name" value="Cytidine_deaminase-like"/>
</dbReference>
<evidence type="ECO:0000256" key="3">
    <source>
        <dbReference type="ARBA" id="ARBA00006576"/>
    </source>
</evidence>
<dbReference type="AlphaFoldDB" id="A0A922IEH4"/>
<dbReference type="PROSITE" id="PS51747">
    <property type="entry name" value="CYT_DCMP_DEAMINASES_2"/>
    <property type="match status" value="1"/>
</dbReference>
<dbReference type="InterPro" id="IPR006262">
    <property type="entry name" value="Cyt_deam_tetra"/>
</dbReference>
<dbReference type="FunFam" id="3.40.140.10:FF:000008">
    <property type="entry name" value="Cytidine deaminase"/>
    <property type="match status" value="1"/>
</dbReference>
<dbReference type="InterPro" id="IPR016192">
    <property type="entry name" value="APOBEC/CMP_deaminase_Zn-bd"/>
</dbReference>
<evidence type="ECO:0000256" key="8">
    <source>
        <dbReference type="ARBA" id="ARBA00032005"/>
    </source>
</evidence>
<feature type="active site" description="Proton donor" evidence="10">
    <location>
        <position position="61"/>
    </location>
</feature>
<dbReference type="Pfam" id="PF00383">
    <property type="entry name" value="dCMP_cyt_deam_1"/>
    <property type="match status" value="1"/>
</dbReference>
<comment type="catalytic activity">
    <reaction evidence="13">
        <text>2'-deoxycytidine + H2O + H(+) = 2'-deoxyuridine + NH4(+)</text>
        <dbReference type="Rhea" id="RHEA:13433"/>
        <dbReference type="ChEBI" id="CHEBI:15377"/>
        <dbReference type="ChEBI" id="CHEBI:15378"/>
        <dbReference type="ChEBI" id="CHEBI:15698"/>
        <dbReference type="ChEBI" id="CHEBI:16450"/>
        <dbReference type="ChEBI" id="CHEBI:28938"/>
        <dbReference type="EC" id="3.5.4.5"/>
    </reaction>
</comment>
<evidence type="ECO:0000256" key="7">
    <source>
        <dbReference type="ARBA" id="ARBA00022833"/>
    </source>
</evidence>
<evidence type="ECO:0000256" key="5">
    <source>
        <dbReference type="ARBA" id="ARBA00022723"/>
    </source>
</evidence>
<dbReference type="InterPro" id="IPR050202">
    <property type="entry name" value="Cyt/Deoxycyt_deaminase"/>
</dbReference>
<evidence type="ECO:0000256" key="12">
    <source>
        <dbReference type="PIRSR" id="PIRSR606262-3"/>
    </source>
</evidence>
<comment type="caution">
    <text evidence="15">The sequence shown here is derived from an EMBL/GenBank/DDBJ whole genome shotgun (WGS) entry which is preliminary data.</text>
</comment>
<sequence length="115" mass="12798">MMMITKEEILNLIQIARNSLVYSYCPYSHFPVACALLCHDDTIYTGCNVENAAYFGSICAERTAIVKAVSSGHRKFRAIAITSNLMNDICAPCGNCRQFMVEFGKDLIVILANHK</sequence>
<dbReference type="GO" id="GO:0005829">
    <property type="term" value="C:cytosol"/>
    <property type="evidence" value="ECO:0007669"/>
    <property type="project" value="TreeGrafter"/>
</dbReference>
<comment type="cofactor">
    <cofactor evidence="1 12 13">
        <name>Zn(2+)</name>
        <dbReference type="ChEBI" id="CHEBI:29105"/>
    </cofactor>
</comment>
<evidence type="ECO:0000256" key="1">
    <source>
        <dbReference type="ARBA" id="ARBA00001947"/>
    </source>
</evidence>
<dbReference type="GO" id="GO:0004126">
    <property type="term" value="F:cytidine deaminase activity"/>
    <property type="evidence" value="ECO:0007669"/>
    <property type="project" value="UniProtKB-UniRule"/>
</dbReference>